<dbReference type="SUPFAM" id="SSF52833">
    <property type="entry name" value="Thioredoxin-like"/>
    <property type="match status" value="1"/>
</dbReference>
<dbReference type="PRINTS" id="PR01011">
    <property type="entry name" value="GLUTPROXDASE"/>
</dbReference>
<accession>A0AAP5AHV9</accession>
<keyword evidence="3 4" id="KW-0560">Oxidoreductase</keyword>
<dbReference type="CDD" id="cd00340">
    <property type="entry name" value="GSH_Peroxidase"/>
    <property type="match status" value="1"/>
</dbReference>
<comment type="caution">
    <text evidence="6">The sequence shown here is derived from an EMBL/GenBank/DDBJ whole genome shotgun (WGS) entry which is preliminary data.</text>
</comment>
<feature type="chain" id="PRO_5043004611" description="Glutathione peroxidase" evidence="5">
    <location>
        <begin position="39"/>
        <end position="202"/>
    </location>
</feature>
<sequence length="202" mass="22083">MPQSHRATSPFHATRARARRWGSGLLLVGMLGAGSAQAADLLDLNYRPLAGKTEVNLEKQYGGKVLLVVNTASKCGFTPQYEALEGLQTRYAARGFSVLGFPSNDFKGQEPGSEKEIQEFCTLTYGVKFPMFQKVQVTGTDATPLYQRLTAATGVAPGWNFHKYLLSRDGRVVAQFSSKVKPDDKELVAAIERELSVAPAKR</sequence>
<dbReference type="PANTHER" id="PTHR11592:SF40">
    <property type="entry name" value="THIOREDOXIN_GLUTATHIONE PEROXIDASE BTUE"/>
    <property type="match status" value="1"/>
</dbReference>
<gene>
    <name evidence="6" type="ORF">QE424_001406</name>
</gene>
<dbReference type="PROSITE" id="PS00460">
    <property type="entry name" value="GLUTATHIONE_PEROXID_1"/>
    <property type="match status" value="1"/>
</dbReference>
<dbReference type="PANTHER" id="PTHR11592">
    <property type="entry name" value="GLUTATHIONE PEROXIDASE"/>
    <property type="match status" value="1"/>
</dbReference>
<comment type="similarity">
    <text evidence="1 4">Belongs to the glutathione peroxidase family.</text>
</comment>
<dbReference type="GO" id="GO:0034599">
    <property type="term" value="P:cellular response to oxidative stress"/>
    <property type="evidence" value="ECO:0007669"/>
    <property type="project" value="TreeGrafter"/>
</dbReference>
<proteinExistence type="inferred from homology"/>
<evidence type="ECO:0000313" key="6">
    <source>
        <dbReference type="EMBL" id="MDQ1108247.1"/>
    </source>
</evidence>
<dbReference type="Pfam" id="PF00255">
    <property type="entry name" value="GSHPx"/>
    <property type="match status" value="1"/>
</dbReference>
<dbReference type="EMBL" id="JAUTAS010000001">
    <property type="protein sequence ID" value="MDQ1108247.1"/>
    <property type="molecule type" value="Genomic_DNA"/>
</dbReference>
<keyword evidence="2 4" id="KW-0575">Peroxidase</keyword>
<dbReference type="Gene3D" id="3.40.30.10">
    <property type="entry name" value="Glutaredoxin"/>
    <property type="match status" value="1"/>
</dbReference>
<name>A0AAP5AHV9_9GAMM</name>
<dbReference type="AlphaFoldDB" id="A0AAP5AHV9"/>
<organism evidence="6 7">
    <name type="scientific">Stenotrophomonas rhizophila</name>
    <dbReference type="NCBI Taxonomy" id="216778"/>
    <lineage>
        <taxon>Bacteria</taxon>
        <taxon>Pseudomonadati</taxon>
        <taxon>Pseudomonadota</taxon>
        <taxon>Gammaproteobacteria</taxon>
        <taxon>Lysobacterales</taxon>
        <taxon>Lysobacteraceae</taxon>
        <taxon>Stenotrophomonas</taxon>
    </lineage>
</organism>
<evidence type="ECO:0000256" key="2">
    <source>
        <dbReference type="ARBA" id="ARBA00022559"/>
    </source>
</evidence>
<keyword evidence="5" id="KW-0732">Signal</keyword>
<feature type="signal peptide" evidence="5">
    <location>
        <begin position="1"/>
        <end position="38"/>
    </location>
</feature>
<dbReference type="PROSITE" id="PS51355">
    <property type="entry name" value="GLUTATHIONE_PEROXID_3"/>
    <property type="match status" value="1"/>
</dbReference>
<dbReference type="InterPro" id="IPR036249">
    <property type="entry name" value="Thioredoxin-like_sf"/>
</dbReference>
<reference evidence="6" key="1">
    <citation type="submission" date="2023-07" db="EMBL/GenBank/DDBJ databases">
        <title>Functional and genomic diversity of the sorghum phyllosphere microbiome.</title>
        <authorList>
            <person name="Shade A."/>
        </authorList>
    </citation>
    <scope>NUCLEOTIDE SEQUENCE</scope>
    <source>
        <strain evidence="6">SORGH_AS_0457</strain>
    </source>
</reference>
<dbReference type="InterPro" id="IPR029759">
    <property type="entry name" value="GPX_AS"/>
</dbReference>
<evidence type="ECO:0000256" key="5">
    <source>
        <dbReference type="SAM" id="SignalP"/>
    </source>
</evidence>
<evidence type="ECO:0000256" key="4">
    <source>
        <dbReference type="RuleBase" id="RU000499"/>
    </source>
</evidence>
<evidence type="ECO:0000256" key="3">
    <source>
        <dbReference type="ARBA" id="ARBA00023002"/>
    </source>
</evidence>
<evidence type="ECO:0000256" key="1">
    <source>
        <dbReference type="ARBA" id="ARBA00006926"/>
    </source>
</evidence>
<dbReference type="KEGG" id="srh:BAY15_2365"/>
<dbReference type="Proteomes" id="UP001226084">
    <property type="component" value="Unassembled WGS sequence"/>
</dbReference>
<protein>
    <recommendedName>
        <fullName evidence="4">Glutathione peroxidase</fullName>
    </recommendedName>
</protein>
<evidence type="ECO:0000313" key="7">
    <source>
        <dbReference type="Proteomes" id="UP001226084"/>
    </source>
</evidence>
<dbReference type="GO" id="GO:0004601">
    <property type="term" value="F:peroxidase activity"/>
    <property type="evidence" value="ECO:0007669"/>
    <property type="project" value="UniProtKB-KW"/>
</dbReference>
<dbReference type="InterPro" id="IPR000889">
    <property type="entry name" value="Glutathione_peroxidase"/>
</dbReference>